<comment type="cofactor">
    <cofactor evidence="1">
        <name>Zn(2+)</name>
        <dbReference type="ChEBI" id="CHEBI:29105"/>
    </cofactor>
</comment>
<feature type="transmembrane region" description="Helical" evidence="13">
    <location>
        <begin position="46"/>
        <end position="66"/>
    </location>
</feature>
<reference evidence="15" key="1">
    <citation type="submission" date="2024-05" db="EMBL/GenBank/DDBJ databases">
        <title>Planctomycetes of the genus Singulisphaera possess chitinolytic capabilities.</title>
        <authorList>
            <person name="Ivanova A."/>
        </authorList>
    </citation>
    <scope>NUCLEOTIDE SEQUENCE</scope>
    <source>
        <strain evidence="15">Ch08T</strain>
    </source>
</reference>
<evidence type="ECO:0000313" key="15">
    <source>
        <dbReference type="EMBL" id="XBH08198.1"/>
    </source>
</evidence>
<protein>
    <submittedName>
        <fullName evidence="15">Site-2 protease family protein</fullName>
    </submittedName>
</protein>
<keyword evidence="11 13" id="KW-0472">Membrane</keyword>
<keyword evidence="7" id="KW-0378">Hydrolase</keyword>
<evidence type="ECO:0000256" key="4">
    <source>
        <dbReference type="ARBA" id="ARBA00022670"/>
    </source>
</evidence>
<dbReference type="GO" id="GO:0006508">
    <property type="term" value="P:proteolysis"/>
    <property type="evidence" value="ECO:0007669"/>
    <property type="project" value="UniProtKB-KW"/>
</dbReference>
<evidence type="ECO:0000256" key="1">
    <source>
        <dbReference type="ARBA" id="ARBA00001947"/>
    </source>
</evidence>
<dbReference type="GO" id="GO:0046872">
    <property type="term" value="F:metal ion binding"/>
    <property type="evidence" value="ECO:0007669"/>
    <property type="project" value="UniProtKB-KW"/>
</dbReference>
<proteinExistence type="inferred from homology"/>
<organism evidence="15">
    <name type="scientific">Singulisphaera sp. Ch08</name>
    <dbReference type="NCBI Taxonomy" id="3120278"/>
    <lineage>
        <taxon>Bacteria</taxon>
        <taxon>Pseudomonadati</taxon>
        <taxon>Planctomycetota</taxon>
        <taxon>Planctomycetia</taxon>
        <taxon>Isosphaerales</taxon>
        <taxon>Isosphaeraceae</taxon>
        <taxon>Singulisphaera</taxon>
    </lineage>
</organism>
<keyword evidence="9 13" id="KW-1133">Transmembrane helix</keyword>
<dbReference type="EMBL" id="CP155447">
    <property type="protein sequence ID" value="XBH08198.1"/>
    <property type="molecule type" value="Genomic_DNA"/>
</dbReference>
<feature type="coiled-coil region" evidence="12">
    <location>
        <begin position="292"/>
        <end position="319"/>
    </location>
</feature>
<dbReference type="AlphaFoldDB" id="A0AAU7CRT5"/>
<feature type="transmembrane region" description="Helical" evidence="13">
    <location>
        <begin position="103"/>
        <end position="127"/>
    </location>
</feature>
<dbReference type="PANTHER" id="PTHR39188">
    <property type="entry name" value="MEMBRANE-ASSOCIATED ZINC METALLOPROTEASE M50B"/>
    <property type="match status" value="1"/>
</dbReference>
<feature type="transmembrane region" description="Helical" evidence="13">
    <location>
        <begin position="21"/>
        <end position="40"/>
    </location>
</feature>
<accession>A0AAU7CRT5</accession>
<comment type="similarity">
    <text evidence="3">Belongs to the peptidase M50B family.</text>
</comment>
<evidence type="ECO:0000256" key="7">
    <source>
        <dbReference type="ARBA" id="ARBA00022801"/>
    </source>
</evidence>
<evidence type="ECO:0000256" key="9">
    <source>
        <dbReference type="ARBA" id="ARBA00022989"/>
    </source>
</evidence>
<evidence type="ECO:0000256" key="11">
    <source>
        <dbReference type="ARBA" id="ARBA00023136"/>
    </source>
</evidence>
<sequence>MMTDPLIWAPINLGRWLGTQVRLHIFLVVFVVAVLLNALIAQEPRFLATAAWVSLLLVALAIHEVAHAVTASWTGGEPPEEIQLWPLGNMVCQPSLTRSPDSILVVLAGPLANASMAILTALILAIFNAQFVWNPFGNANDSGAPLLLATNLRVLPFTPLWWLGWFGYLNYVMMIVNLIPALPFDGGRLFRLFLANSSVNHARDGYYGLWTAHTCAALLVVIGVIRLVSAHPDGVLLISLAIPIELIVRSEVRLMDDGGYFEDGVFGYDFSEGYTSLEANAAKVRPYRESAIKRWRRRRSELRRQRRQAREAAEERRMDEILEKLHREGRHALTDEEHRFLVRVSVKYRNRPKTHD</sequence>
<keyword evidence="12" id="KW-0175">Coiled coil</keyword>
<dbReference type="InterPro" id="IPR008915">
    <property type="entry name" value="Peptidase_M50"/>
</dbReference>
<evidence type="ECO:0000256" key="8">
    <source>
        <dbReference type="ARBA" id="ARBA00022833"/>
    </source>
</evidence>
<keyword evidence="6" id="KW-0479">Metal-binding</keyword>
<feature type="domain" description="Peptidase M50" evidence="14">
    <location>
        <begin position="55"/>
        <end position="198"/>
    </location>
</feature>
<dbReference type="PANTHER" id="PTHR39188:SF3">
    <property type="entry name" value="STAGE IV SPORULATION PROTEIN FB"/>
    <property type="match status" value="1"/>
</dbReference>
<dbReference type="GO" id="GO:0008237">
    <property type="term" value="F:metallopeptidase activity"/>
    <property type="evidence" value="ECO:0007669"/>
    <property type="project" value="UniProtKB-KW"/>
</dbReference>
<evidence type="ECO:0000256" key="2">
    <source>
        <dbReference type="ARBA" id="ARBA00004141"/>
    </source>
</evidence>
<keyword evidence="8" id="KW-0862">Zinc</keyword>
<dbReference type="Pfam" id="PF02163">
    <property type="entry name" value="Peptidase_M50"/>
    <property type="match status" value="1"/>
</dbReference>
<dbReference type="RefSeq" id="WP_406701033.1">
    <property type="nucleotide sequence ID" value="NZ_CP155447.1"/>
</dbReference>
<dbReference type="GO" id="GO:0016020">
    <property type="term" value="C:membrane"/>
    <property type="evidence" value="ECO:0007669"/>
    <property type="project" value="UniProtKB-SubCell"/>
</dbReference>
<name>A0AAU7CRT5_9BACT</name>
<evidence type="ECO:0000256" key="3">
    <source>
        <dbReference type="ARBA" id="ARBA00007931"/>
    </source>
</evidence>
<feature type="transmembrane region" description="Helical" evidence="13">
    <location>
        <begin position="205"/>
        <end position="228"/>
    </location>
</feature>
<evidence type="ECO:0000256" key="10">
    <source>
        <dbReference type="ARBA" id="ARBA00023049"/>
    </source>
</evidence>
<keyword evidence="10" id="KW-0482">Metalloprotease</keyword>
<feature type="transmembrane region" description="Helical" evidence="13">
    <location>
        <begin position="160"/>
        <end position="184"/>
    </location>
</feature>
<evidence type="ECO:0000259" key="14">
    <source>
        <dbReference type="Pfam" id="PF02163"/>
    </source>
</evidence>
<evidence type="ECO:0000256" key="6">
    <source>
        <dbReference type="ARBA" id="ARBA00022723"/>
    </source>
</evidence>
<keyword evidence="5 13" id="KW-0812">Transmembrane</keyword>
<evidence type="ECO:0000256" key="13">
    <source>
        <dbReference type="SAM" id="Phobius"/>
    </source>
</evidence>
<keyword evidence="4 15" id="KW-0645">Protease</keyword>
<evidence type="ECO:0000256" key="12">
    <source>
        <dbReference type="SAM" id="Coils"/>
    </source>
</evidence>
<gene>
    <name evidence="15" type="ORF">V5E97_19800</name>
</gene>
<comment type="subcellular location">
    <subcellularLocation>
        <location evidence="2">Membrane</location>
        <topology evidence="2">Multi-pass membrane protein</topology>
    </subcellularLocation>
</comment>
<evidence type="ECO:0000256" key="5">
    <source>
        <dbReference type="ARBA" id="ARBA00022692"/>
    </source>
</evidence>